<keyword evidence="11" id="KW-0378">Hydrolase</keyword>
<evidence type="ECO:0000256" key="7">
    <source>
        <dbReference type="ARBA" id="ARBA00022588"/>
    </source>
</evidence>
<evidence type="ECO:0000256" key="14">
    <source>
        <dbReference type="ARBA" id="ARBA00022840"/>
    </source>
</evidence>
<evidence type="ECO:0000256" key="12">
    <source>
        <dbReference type="ARBA" id="ARBA00022806"/>
    </source>
</evidence>
<dbReference type="GeneTree" id="ENSGT00940000153173"/>
<dbReference type="InterPro" id="IPR011029">
    <property type="entry name" value="DEATH-like_dom_sf"/>
</dbReference>
<evidence type="ECO:0000256" key="16">
    <source>
        <dbReference type="ARBA" id="ARBA00022859"/>
    </source>
</evidence>
<evidence type="ECO:0000256" key="8">
    <source>
        <dbReference type="ARBA" id="ARBA00022723"/>
    </source>
</evidence>
<keyword evidence="18" id="KW-0051">Antiviral defense</keyword>
<dbReference type="InterPro" id="IPR006935">
    <property type="entry name" value="Helicase/UvrB_N"/>
</dbReference>
<dbReference type="SUPFAM" id="SSF52540">
    <property type="entry name" value="P-loop containing nucleoside triphosphate hydrolases"/>
    <property type="match status" value="2"/>
</dbReference>
<keyword evidence="13 20" id="KW-0862">Zinc</keyword>
<evidence type="ECO:0000256" key="20">
    <source>
        <dbReference type="PROSITE-ProRule" id="PRU01125"/>
    </source>
</evidence>
<keyword evidence="14" id="KW-0067">ATP-binding</keyword>
<dbReference type="Gene3D" id="3.40.50.300">
    <property type="entry name" value="P-loop containing nucleotide triphosphate hydrolases"/>
    <property type="match status" value="2"/>
</dbReference>
<keyword evidence="16" id="KW-0391">Immunity</keyword>
<dbReference type="Gene3D" id="1.20.1320.30">
    <property type="match status" value="1"/>
</dbReference>
<keyword evidence="4" id="KW-0963">Cytoplasm</keyword>
<feature type="binding site" evidence="20">
    <location>
        <position position="1005"/>
    </location>
    <ligand>
        <name>Zn(2+)</name>
        <dbReference type="ChEBI" id="CHEBI:29105"/>
    </ligand>
</feature>
<organism evidence="25 26">
    <name type="scientific">Felis catus</name>
    <name type="common">Cat</name>
    <name type="synonym">Felis silvestris catus</name>
    <dbReference type="NCBI Taxonomy" id="9685"/>
    <lineage>
        <taxon>Eukaryota</taxon>
        <taxon>Metazoa</taxon>
        <taxon>Chordata</taxon>
        <taxon>Craniata</taxon>
        <taxon>Vertebrata</taxon>
        <taxon>Euteleostomi</taxon>
        <taxon>Mammalia</taxon>
        <taxon>Eutheria</taxon>
        <taxon>Laurasiatheria</taxon>
        <taxon>Carnivora</taxon>
        <taxon>Feliformia</taxon>
        <taxon>Felidae</taxon>
        <taxon>Felinae</taxon>
        <taxon>Felis</taxon>
    </lineage>
</organism>
<sequence length="1069" mass="121256">MSNGYCADRSFCYLLSCFRTRVKTYIQVEPVLDYLTFLPADLKEQIQRTAVTAGNIHAAELLLSTLEKGVWPPGWARQFVVALQRAGSVLAARYLNPELTDLPSPSSENAHDECLQLLNLLQPSLVDRILVKDVLDKCVEEKLLTNEDRNRISAAESNGNESGVRELLKRIVQKENWFSAFLTVLRQTENYALVEELTGTTCFGSNAGTESLSQEDGPEVKEGVLVATGQLSPDKEGRDTETHSLESSFADPCVTSESDTSLAEGSVSCLDESLGHNSNMGSDSGTMGSDSEEENVAERASPEPELHLRPYQMEVAQPALEGKNIIICLPTGSGKTRVAVYIAKDHLDKKKKASEPGKVIVLVNKVPLVEQLFRKEFEPFLKKWYHTIGLSGDTQLKISFPEVVKTYDVIISTAQILENSLLNSEIGEDDGVQLSDFSLIVIDECHHTNKEAVYNNIMRRYLKQKLKNNKLKKECKPVIPLPQILGLTASPGVGGAKRQAEAKEHILKICANLDACTIKTVKENINQLKGQIKEPCKKFAIADDTREDPFKDKLLEIMTRIQSFCEMSPMSDFGTQPYEQWTIQMEKKAAREGNRKDRVCAEHLRKYNEALQINDTIRTIDAYNHLEAFYNDEKEKKFAVQEDDSDESGEEGNDDGNEDEDDDKKPLRVDKTDRFLMDLFIENNRMLKKLAENPKHENEKLTKLRNTIMEQYTRTEESARGIIFTKTRQSAYALSQWITENKKFAEVGVKAHHLIGAGHSSEFKPMTQNEQKEVISKFRTGKINLLIATTVAEEGLDIKECNIVIRYGLVTNEIAMVQARGRARADESTYVLVAHSGSGVIEREIVNDFREKMMYKAIDHVQNMNPEEYAHKILELQMQSIMEKKMKIKRSITKYYKENPSLINFLCKNCGVVACSGEDIHVIEKMHHVNMTPIFKTSPPLAPIFYPYFKCDFFKYIALRHGGRRESPRAIWIQGASVWELYIVRENKALRKKFVDYQTNGEIICKICGQAWGTMMVHKGLDFPCLKIKNFVVVFKNNSPKKQYKKWVELPITFPDLDYSEYCLLSDED</sequence>
<accession>A0ABI7Z9Z0</accession>
<evidence type="ECO:0000256" key="15">
    <source>
        <dbReference type="ARBA" id="ARBA00022843"/>
    </source>
</evidence>
<dbReference type="InterPro" id="IPR038557">
    <property type="entry name" value="RLR_C_sf"/>
</dbReference>
<dbReference type="InterPro" id="IPR021673">
    <property type="entry name" value="RLR_CTR"/>
</dbReference>
<keyword evidence="10" id="KW-0547">Nucleotide-binding</keyword>
<evidence type="ECO:0000256" key="10">
    <source>
        <dbReference type="ARBA" id="ARBA00022741"/>
    </source>
</evidence>
<comment type="subcellular location">
    <subcellularLocation>
        <location evidence="1">Cytoplasm</location>
    </subcellularLocation>
</comment>
<evidence type="ECO:0000259" key="22">
    <source>
        <dbReference type="PROSITE" id="PS51192"/>
    </source>
</evidence>
<evidence type="ECO:0000259" key="24">
    <source>
        <dbReference type="PROSITE" id="PS51789"/>
    </source>
</evidence>
<name>A0ABI7Z9Z0_FELCA</name>
<evidence type="ECO:0000313" key="25">
    <source>
        <dbReference type="Ensembl" id="ENSFCTP00005043714.1"/>
    </source>
</evidence>
<feature type="binding site" evidence="20">
    <location>
        <position position="910"/>
    </location>
    <ligand>
        <name>Zn(2+)</name>
        <dbReference type="ChEBI" id="CHEBI:29105"/>
    </ligand>
</feature>
<reference evidence="25" key="3">
    <citation type="submission" date="2025-09" db="UniProtKB">
        <authorList>
            <consortium name="Ensembl"/>
        </authorList>
    </citation>
    <scope>IDENTIFICATION</scope>
    <source>
        <strain evidence="25">breed Abyssinian</strain>
    </source>
</reference>
<comment type="similarity">
    <text evidence="2">Belongs to the helicase family. RLR subfamily.</text>
</comment>
<dbReference type="PROSITE" id="PS51194">
    <property type="entry name" value="HELICASE_CTER"/>
    <property type="match status" value="1"/>
</dbReference>
<dbReference type="Pfam" id="PF04851">
    <property type="entry name" value="ResIII"/>
    <property type="match status" value="1"/>
</dbReference>
<dbReference type="InterPro" id="IPR014001">
    <property type="entry name" value="Helicase_ATP-bd"/>
</dbReference>
<evidence type="ECO:0000256" key="1">
    <source>
        <dbReference type="ARBA" id="ARBA00004496"/>
    </source>
</evidence>
<feature type="binding site" evidence="20">
    <location>
        <position position="1008"/>
    </location>
    <ligand>
        <name>Zn(2+)</name>
        <dbReference type="ChEBI" id="CHEBI:29105"/>
    </ligand>
</feature>
<dbReference type="PROSITE" id="PS51192">
    <property type="entry name" value="HELICASE_ATP_BIND_1"/>
    <property type="match status" value="1"/>
</dbReference>
<evidence type="ECO:0000256" key="5">
    <source>
        <dbReference type="ARBA" id="ARBA00022499"/>
    </source>
</evidence>
<keyword evidence="12" id="KW-0347">Helicase</keyword>
<feature type="binding site" evidence="20">
    <location>
        <position position="907"/>
    </location>
    <ligand>
        <name>Zn(2+)</name>
        <dbReference type="ChEBI" id="CHEBI:29105"/>
    </ligand>
</feature>
<reference evidence="25" key="2">
    <citation type="submission" date="2025-08" db="UniProtKB">
        <authorList>
            <consortium name="Ensembl"/>
        </authorList>
    </citation>
    <scope>IDENTIFICATION</scope>
    <source>
        <strain evidence="25">breed Abyssinian</strain>
    </source>
</reference>
<keyword evidence="26" id="KW-1185">Reference proteome</keyword>
<feature type="domain" description="Helicase C-terminal" evidence="23">
    <location>
        <begin position="700"/>
        <end position="882"/>
    </location>
</feature>
<keyword evidence="7" id="KW-0399">Innate immunity</keyword>
<feature type="compositionally biased region" description="Low complexity" evidence="21">
    <location>
        <begin position="277"/>
        <end position="289"/>
    </location>
</feature>
<dbReference type="PANTHER" id="PTHR14074">
    <property type="entry name" value="HELICASE WITH DEATH DOMAIN-RELATED"/>
    <property type="match status" value="1"/>
</dbReference>
<gene>
    <name evidence="25" type="primary">IFIH1</name>
</gene>
<keyword evidence="15" id="KW-0832">Ubl conjugation</keyword>
<dbReference type="SMART" id="SM00487">
    <property type="entry name" value="DEXDc"/>
    <property type="match status" value="1"/>
</dbReference>
<dbReference type="SMART" id="SM00490">
    <property type="entry name" value="HELICc"/>
    <property type="match status" value="1"/>
</dbReference>
<feature type="compositionally biased region" description="Basic and acidic residues" evidence="21">
    <location>
        <begin position="296"/>
        <end position="306"/>
    </location>
</feature>
<feature type="region of interest" description="Disordered" evidence="21">
    <location>
        <begin position="228"/>
        <end position="306"/>
    </location>
</feature>
<evidence type="ECO:0000256" key="21">
    <source>
        <dbReference type="SAM" id="MobiDB-lite"/>
    </source>
</evidence>
<dbReference type="CDD" id="cd12090">
    <property type="entry name" value="MDA5_ID"/>
    <property type="match status" value="1"/>
</dbReference>
<dbReference type="Proteomes" id="UP000823872">
    <property type="component" value="Chromosome C1"/>
</dbReference>
<feature type="region of interest" description="Disordered" evidence="21">
    <location>
        <begin position="638"/>
        <end position="668"/>
    </location>
</feature>
<feature type="domain" description="RLR CTR" evidence="24">
    <location>
        <begin position="893"/>
        <end position="1064"/>
    </location>
</feature>
<feature type="compositionally biased region" description="Basic and acidic residues" evidence="21">
    <location>
        <begin position="233"/>
        <end position="244"/>
    </location>
</feature>
<evidence type="ECO:0000256" key="4">
    <source>
        <dbReference type="ARBA" id="ARBA00022490"/>
    </source>
</evidence>
<keyword evidence="8 20" id="KW-0479">Metal-binding</keyword>
<feature type="compositionally biased region" description="Acidic residues" evidence="21">
    <location>
        <begin position="641"/>
        <end position="662"/>
    </location>
</feature>
<dbReference type="Pfam" id="PF11648">
    <property type="entry name" value="RIG-I_C-RD"/>
    <property type="match status" value="2"/>
</dbReference>
<evidence type="ECO:0000313" key="26">
    <source>
        <dbReference type="Proteomes" id="UP000823872"/>
    </source>
</evidence>
<reference evidence="25 26" key="1">
    <citation type="submission" date="2021-02" db="EMBL/GenBank/DDBJ databases">
        <title>Safari Cat Assemblies.</title>
        <authorList>
            <person name="Bredemeyer K.R."/>
            <person name="Murphy W.J."/>
        </authorList>
    </citation>
    <scope>NUCLEOTIDE SEQUENCE [LARGE SCALE GENOMIC DNA]</scope>
</reference>
<evidence type="ECO:0000256" key="17">
    <source>
        <dbReference type="ARBA" id="ARBA00022884"/>
    </source>
</evidence>
<evidence type="ECO:0000256" key="9">
    <source>
        <dbReference type="ARBA" id="ARBA00022737"/>
    </source>
</evidence>
<keyword evidence="9" id="KW-0677">Repeat</keyword>
<proteinExistence type="inferred from homology"/>
<keyword evidence="17" id="KW-0694">RNA-binding</keyword>
<keyword evidence="5" id="KW-1017">Isopeptide bond</keyword>
<dbReference type="InterPro" id="IPR031964">
    <property type="entry name" value="CARD_dom"/>
</dbReference>
<feature type="domain" description="Helicase ATP-binding" evidence="22">
    <location>
        <begin position="316"/>
        <end position="509"/>
    </location>
</feature>
<dbReference type="PANTHER" id="PTHR14074:SF14">
    <property type="entry name" value="INTERFERON-INDUCED HELICASE C DOMAIN-CONTAINING PROTEIN 1"/>
    <property type="match status" value="1"/>
</dbReference>
<dbReference type="Pfam" id="PF00271">
    <property type="entry name" value="Helicase_C"/>
    <property type="match status" value="1"/>
</dbReference>
<evidence type="ECO:0000256" key="3">
    <source>
        <dbReference type="ARBA" id="ARBA00012552"/>
    </source>
</evidence>
<evidence type="ECO:0000256" key="13">
    <source>
        <dbReference type="ARBA" id="ARBA00022833"/>
    </source>
</evidence>
<dbReference type="Gene3D" id="1.10.533.10">
    <property type="entry name" value="Death Domain, Fas"/>
    <property type="match status" value="2"/>
</dbReference>
<dbReference type="Gene3D" id="2.170.150.30">
    <property type="entry name" value="RIG-I-like receptor, C-terminal regulatory domain"/>
    <property type="match status" value="2"/>
</dbReference>
<dbReference type="InterPro" id="IPR027417">
    <property type="entry name" value="P-loop_NTPase"/>
</dbReference>
<dbReference type="CDD" id="cd18802">
    <property type="entry name" value="SF2_C_dicer"/>
    <property type="match status" value="1"/>
</dbReference>
<evidence type="ECO:0000259" key="23">
    <source>
        <dbReference type="PROSITE" id="PS51194"/>
    </source>
</evidence>
<dbReference type="InterPro" id="IPR051363">
    <property type="entry name" value="RLR_Helicase"/>
</dbReference>
<comment type="catalytic activity">
    <reaction evidence="19">
        <text>ATP + H2O = ADP + phosphate + H(+)</text>
        <dbReference type="Rhea" id="RHEA:13065"/>
        <dbReference type="ChEBI" id="CHEBI:15377"/>
        <dbReference type="ChEBI" id="CHEBI:15378"/>
        <dbReference type="ChEBI" id="CHEBI:30616"/>
        <dbReference type="ChEBI" id="CHEBI:43474"/>
        <dbReference type="ChEBI" id="CHEBI:456216"/>
        <dbReference type="EC" id="3.6.4.13"/>
    </reaction>
    <physiologicalReaction direction="left-to-right" evidence="19">
        <dbReference type="Rhea" id="RHEA:13066"/>
    </physiologicalReaction>
</comment>
<dbReference type="Pfam" id="PF16739">
    <property type="entry name" value="CARD_2"/>
    <property type="match status" value="2"/>
</dbReference>
<evidence type="ECO:0000256" key="19">
    <source>
        <dbReference type="ARBA" id="ARBA00049390"/>
    </source>
</evidence>
<dbReference type="InterPro" id="IPR001650">
    <property type="entry name" value="Helicase_C-like"/>
</dbReference>
<protein>
    <recommendedName>
        <fullName evidence="3">RNA helicase</fullName>
        <ecNumber evidence="3">3.6.4.13</ecNumber>
    </recommendedName>
</protein>
<dbReference type="Ensembl" id="ENSFCTT00005059501.1">
    <property type="protein sequence ID" value="ENSFCTP00005043714.1"/>
    <property type="gene ID" value="ENSFCTG00005020613.1"/>
</dbReference>
<dbReference type="PROSITE" id="PS51789">
    <property type="entry name" value="RLR_CTR"/>
    <property type="match status" value="1"/>
</dbReference>
<evidence type="ECO:0000256" key="18">
    <source>
        <dbReference type="ARBA" id="ARBA00023118"/>
    </source>
</evidence>
<evidence type="ECO:0000256" key="11">
    <source>
        <dbReference type="ARBA" id="ARBA00022801"/>
    </source>
</evidence>
<dbReference type="Pfam" id="PF18119">
    <property type="entry name" value="RIG-I_C"/>
    <property type="match status" value="1"/>
</dbReference>
<evidence type="ECO:0000256" key="2">
    <source>
        <dbReference type="ARBA" id="ARBA00006866"/>
    </source>
</evidence>
<dbReference type="EC" id="3.6.4.13" evidence="3"/>
<keyword evidence="6" id="KW-0597">Phosphoprotein</keyword>
<dbReference type="InterPro" id="IPR041204">
    <property type="entry name" value="RIG-I-like_C"/>
</dbReference>
<evidence type="ECO:0000256" key="6">
    <source>
        <dbReference type="ARBA" id="ARBA00022553"/>
    </source>
</evidence>